<dbReference type="PRINTS" id="PR00080">
    <property type="entry name" value="SDRFAMILY"/>
</dbReference>
<dbReference type="RefSeq" id="WP_013128182.1">
    <property type="nucleotide sequence ID" value="NC_014158.1"/>
</dbReference>
<dbReference type="CDD" id="cd05233">
    <property type="entry name" value="SDR_c"/>
    <property type="match status" value="1"/>
</dbReference>
<dbReference type="InterPro" id="IPR057326">
    <property type="entry name" value="KR_dom"/>
</dbReference>
<dbReference type="SMART" id="SM00822">
    <property type="entry name" value="PKS_KR"/>
    <property type="match status" value="1"/>
</dbReference>
<dbReference type="Pfam" id="PF00106">
    <property type="entry name" value="adh_short"/>
    <property type="match status" value="1"/>
</dbReference>
<organism evidence="4 5">
    <name type="scientific">Tsukamurella paurometabola (strain ATCC 8368 / DSM 20162 / CCUG 35730 / CIP 100753 / JCM 10117 / KCTC 9821 / NBRC 16120 / NCIMB 702349 / NCTC 13040)</name>
    <name type="common">Corynebacterium paurometabolum</name>
    <dbReference type="NCBI Taxonomy" id="521096"/>
    <lineage>
        <taxon>Bacteria</taxon>
        <taxon>Bacillati</taxon>
        <taxon>Actinomycetota</taxon>
        <taxon>Actinomycetes</taxon>
        <taxon>Mycobacteriales</taxon>
        <taxon>Tsukamurellaceae</taxon>
        <taxon>Tsukamurella</taxon>
    </lineage>
</organism>
<feature type="domain" description="Ketoreductase" evidence="3">
    <location>
        <begin position="364"/>
        <end position="548"/>
    </location>
</feature>
<proteinExistence type="inferred from homology"/>
<dbReference type="SUPFAM" id="SSF51735">
    <property type="entry name" value="NAD(P)-binding Rossmann-fold domains"/>
    <property type="match status" value="2"/>
</dbReference>
<dbReference type="InterPro" id="IPR057313">
    <property type="entry name" value="Maqu_2507-like"/>
</dbReference>
<protein>
    <submittedName>
        <fullName evidence="4">Male sterility domain protein</fullName>
    </submittedName>
</protein>
<dbReference type="CDD" id="cd05263">
    <property type="entry name" value="MupV_like_SDR_e"/>
    <property type="match status" value="1"/>
</dbReference>
<dbReference type="GO" id="GO:0016020">
    <property type="term" value="C:membrane"/>
    <property type="evidence" value="ECO:0007669"/>
    <property type="project" value="TreeGrafter"/>
</dbReference>
<dbReference type="PRINTS" id="PR00081">
    <property type="entry name" value="GDHRDH"/>
</dbReference>
<dbReference type="eggNOG" id="COG1028">
    <property type="taxonomic scope" value="Bacteria"/>
</dbReference>
<reference evidence="5" key="1">
    <citation type="submission" date="2010-03" db="EMBL/GenBank/DDBJ databases">
        <title>The complete chromosome of Tsukamurella paurometabola DSM 20162.</title>
        <authorList>
            <consortium name="US DOE Joint Genome Institute (JGI-PGF)"/>
            <person name="Lucas S."/>
            <person name="Copeland A."/>
            <person name="Lapidus A."/>
            <person name="Glavina del Rio T."/>
            <person name="Dalin E."/>
            <person name="Tice H."/>
            <person name="Bruce D."/>
            <person name="Goodwin L."/>
            <person name="Pitluck S."/>
            <person name="Kyrpides N."/>
            <person name="Mavromatis K."/>
            <person name="Ivanova N."/>
            <person name="Mikhailova N."/>
            <person name="Munk A.C."/>
            <person name="Brettin T."/>
            <person name="Detter J.C."/>
            <person name="Tapia R."/>
            <person name="Han C."/>
            <person name="Larimer F."/>
            <person name="Land M."/>
            <person name="Hauser L."/>
            <person name="Markowitz V."/>
            <person name="Cheng J.-F."/>
            <person name="Hugenholtz P."/>
            <person name="Woyke T."/>
            <person name="Wu D."/>
            <person name="Jando M."/>
            <person name="Brambilla E."/>
            <person name="Klenk H.-P."/>
            <person name="Eisen J.A."/>
        </authorList>
    </citation>
    <scope>NUCLEOTIDE SEQUENCE [LARGE SCALE GENOMIC DNA]</scope>
    <source>
        <strain evidence="5">ATCC 8368 / DSM 20162 / CCUG 35730 / CIP 100753 / JCM 10117 / KCTC 9821 / NBRC 16120 / NCIMB 702349 / NCTC 13040</strain>
    </source>
</reference>
<dbReference type="NCBIfam" id="NF005539">
    <property type="entry name" value="PRK07201.1"/>
    <property type="match status" value="1"/>
</dbReference>
<dbReference type="Gene3D" id="3.40.50.720">
    <property type="entry name" value="NAD(P)-binding Rossmann-like Domain"/>
    <property type="match status" value="2"/>
</dbReference>
<evidence type="ECO:0000313" key="4">
    <source>
        <dbReference type="EMBL" id="ADG80186.1"/>
    </source>
</evidence>
<dbReference type="Proteomes" id="UP000001213">
    <property type="component" value="Chromosome"/>
</dbReference>
<dbReference type="eggNOG" id="COG3320">
    <property type="taxonomic scope" value="Bacteria"/>
</dbReference>
<dbReference type="PROSITE" id="PS00061">
    <property type="entry name" value="ADH_SHORT"/>
    <property type="match status" value="1"/>
</dbReference>
<dbReference type="AlphaFoldDB" id="D5UXU9"/>
<dbReference type="HOGENOM" id="CLU_026975_0_0_11"/>
<dbReference type="STRING" id="521096.Tpau_3608"/>
<dbReference type="InterPro" id="IPR036291">
    <property type="entry name" value="NAD(P)-bd_dom_sf"/>
</dbReference>
<dbReference type="GO" id="GO:0016491">
    <property type="term" value="F:oxidoreductase activity"/>
    <property type="evidence" value="ECO:0007669"/>
    <property type="project" value="UniProtKB-KW"/>
</dbReference>
<reference evidence="4 5" key="2">
    <citation type="journal article" date="2011" name="Stand. Genomic Sci.">
        <title>Complete genome sequence of Tsukamurella paurometabola type strain (no. 33).</title>
        <authorList>
            <person name="Munk A.C."/>
            <person name="Lapidus A."/>
            <person name="Lucas S."/>
            <person name="Nolan M."/>
            <person name="Tice H."/>
            <person name="Cheng J.F."/>
            <person name="Del Rio T.G."/>
            <person name="Goodwin L."/>
            <person name="Pitluck S."/>
            <person name="Liolios K."/>
            <person name="Huntemann M."/>
            <person name="Ivanova N."/>
            <person name="Mavromatis K."/>
            <person name="Mikhailova N."/>
            <person name="Pati A."/>
            <person name="Chen A."/>
            <person name="Palaniappan K."/>
            <person name="Tapia R."/>
            <person name="Han C."/>
            <person name="Land M."/>
            <person name="Hauser L."/>
            <person name="Chang Y.J."/>
            <person name="Jeffries C.D."/>
            <person name="Brettin T."/>
            <person name="Yasawong M."/>
            <person name="Brambilla E.M."/>
            <person name="Rohde M."/>
            <person name="Sikorski J."/>
            <person name="Goker M."/>
            <person name="Detter J.C."/>
            <person name="Woyke T."/>
            <person name="Bristow J."/>
            <person name="Eisen J.A."/>
            <person name="Markowitz V."/>
            <person name="Hugenholtz P."/>
            <person name="Kyrpides N.C."/>
            <person name="Klenk H.P."/>
        </authorList>
    </citation>
    <scope>NUCLEOTIDE SEQUENCE [LARGE SCALE GENOMIC DNA]</scope>
    <source>
        <strain evidence="5">ATCC 8368 / DSM 20162 / CCUG 35730 / CIP 100753 / JCM 10117 / KCTC 9821 / NBRC 16120 / NCIMB 702349 / NCTC 13040</strain>
    </source>
</reference>
<dbReference type="PANTHER" id="PTHR44196">
    <property type="entry name" value="DEHYDROGENASE/REDUCTASE SDR FAMILY MEMBER 7B"/>
    <property type="match status" value="1"/>
</dbReference>
<evidence type="ECO:0000256" key="1">
    <source>
        <dbReference type="ARBA" id="ARBA00006484"/>
    </source>
</evidence>
<name>D5UXU9_TSUPD</name>
<gene>
    <name evidence="4" type="ordered locus">Tpau_3608</name>
</gene>
<evidence type="ECO:0000313" key="5">
    <source>
        <dbReference type="Proteomes" id="UP000001213"/>
    </source>
</evidence>
<dbReference type="EMBL" id="CP001966">
    <property type="protein sequence ID" value="ADG80186.1"/>
    <property type="molecule type" value="Genomic_DNA"/>
</dbReference>
<sequence>MNTYLVTGATGFLGRWIVPRLLDRDPDAVVYALVRPRSAWKLDEWRGRYGDDRVIPLHGDLAAPALGIDGEPPAADAILHLGAVYDMSAGDAVNDRINVEGTQSVIDLATKLGAELHHVSSVAVAGDHPGTFSERDFDLGQGFPSPYHRTKFESEKLVRDTDGLRWRVYRPAVVVGDSRTGEMDKVDGPYYFFTAFAAMAKVPSVVPMVLPDTGDTNVVPVDYVADALVELMLRPGGQGEVYHLVNPEPQSVLELYRAIARPVGAPPAIGRIPRRLVDGAIRASGSRRTRVARDTALKQLGIPPKAFENLGFTATYTSELTRKALAGSGITVPDLRDYGPKLFTYWRDHLDSSRLRRRDGLEGRNVVITGASSGIGRQTAIDLGARGARMILLARNGDELVATAETIREAGGEAYTYLCDVTDGDAVDATVDRILSDHGHVDYLINNAGRSIRRSVRASTGRMHDFERTMDVNYFGAVRMILAVLPSMRARGFGHIVNVSSIGVLARGPRFSAYVASKAALDAFTDVAATETLSEHVTFTNVHMPLVRTEMIAPTEAYANDSSVISPERASRIIMRAMRRRPTHVDTPVGAIAAIGRAFTPRITRRVLHLEYLSSADSAAAKGITATPKPSKELSAG</sequence>
<keyword evidence="2" id="KW-0560">Oxidoreductase</keyword>
<dbReference type="Pfam" id="PF07993">
    <property type="entry name" value="NAD_binding_4"/>
    <property type="match status" value="1"/>
</dbReference>
<keyword evidence="5" id="KW-1185">Reference proteome</keyword>
<evidence type="ECO:0000256" key="2">
    <source>
        <dbReference type="ARBA" id="ARBA00023002"/>
    </source>
</evidence>
<dbReference type="InterPro" id="IPR020904">
    <property type="entry name" value="Sc_DH/Rdtase_CS"/>
</dbReference>
<comment type="similarity">
    <text evidence="1">Belongs to the short-chain dehydrogenases/reductases (SDR) family.</text>
</comment>
<dbReference type="InterPro" id="IPR013120">
    <property type="entry name" value="FAR_NAD-bd"/>
</dbReference>
<dbReference type="InterPro" id="IPR002347">
    <property type="entry name" value="SDR_fam"/>
</dbReference>
<evidence type="ECO:0000259" key="3">
    <source>
        <dbReference type="SMART" id="SM00822"/>
    </source>
</evidence>
<dbReference type="PANTHER" id="PTHR44196:SF1">
    <property type="entry name" value="DEHYDROGENASE_REDUCTASE SDR FAMILY MEMBER 7B"/>
    <property type="match status" value="1"/>
</dbReference>
<accession>D5UXU9</accession>
<dbReference type="KEGG" id="tpr:Tpau_3608"/>